<comment type="caution">
    <text evidence="5">The sequence shown here is derived from an EMBL/GenBank/DDBJ whole genome shotgun (WGS) entry which is preliminary data.</text>
</comment>
<dbReference type="Proteomes" id="UP000239181">
    <property type="component" value="Unassembled WGS sequence"/>
</dbReference>
<dbReference type="EMBL" id="PDET01000010">
    <property type="protein sequence ID" value="PRD14538.1"/>
    <property type="molecule type" value="Genomic_DNA"/>
</dbReference>
<dbReference type="InterPro" id="IPR050959">
    <property type="entry name" value="MarA-like"/>
</dbReference>
<evidence type="ECO:0000313" key="6">
    <source>
        <dbReference type="Proteomes" id="UP000239181"/>
    </source>
</evidence>
<accession>A0A2S9I9S9</accession>
<dbReference type="InterPro" id="IPR018060">
    <property type="entry name" value="HTH_AraC"/>
</dbReference>
<dbReference type="PROSITE" id="PS01124">
    <property type="entry name" value="HTH_ARAC_FAMILY_2"/>
    <property type="match status" value="1"/>
</dbReference>
<evidence type="ECO:0000256" key="1">
    <source>
        <dbReference type="ARBA" id="ARBA00023015"/>
    </source>
</evidence>
<reference evidence="5 6" key="1">
    <citation type="submission" date="2017-10" db="EMBL/GenBank/DDBJ databases">
        <title>Draft genome of two endophytic bacteria isolated from 'guarana' Paullinia cupana (Mart.) Ducke.</title>
        <authorList>
            <person name="Siqueira K.A."/>
            <person name="Liotti R.G."/>
            <person name="Mendes T.A."/>
            <person name="Soares M.A."/>
        </authorList>
    </citation>
    <scope>NUCLEOTIDE SEQUENCE [LARGE SCALE GENOMIC DNA]</scope>
    <source>
        <strain evidence="5 6">342</strain>
    </source>
</reference>
<evidence type="ECO:0000259" key="4">
    <source>
        <dbReference type="PROSITE" id="PS01124"/>
    </source>
</evidence>
<dbReference type="AlphaFoldDB" id="A0A2S9I9S9"/>
<keyword evidence="2" id="KW-0238">DNA-binding</keyword>
<organism evidence="5 6">
    <name type="scientific">Pantoea coffeiphila</name>
    <dbReference type="NCBI Taxonomy" id="1465635"/>
    <lineage>
        <taxon>Bacteria</taxon>
        <taxon>Pseudomonadati</taxon>
        <taxon>Pseudomonadota</taxon>
        <taxon>Gammaproteobacteria</taxon>
        <taxon>Enterobacterales</taxon>
        <taxon>Erwiniaceae</taxon>
        <taxon>Pantoea</taxon>
    </lineage>
</organism>
<dbReference type="Gene3D" id="3.20.80.10">
    <property type="entry name" value="Regulatory factor, effector binding domain"/>
    <property type="match status" value="1"/>
</dbReference>
<dbReference type="Pfam" id="PF12833">
    <property type="entry name" value="HTH_18"/>
    <property type="match status" value="1"/>
</dbReference>
<feature type="domain" description="HTH araC/xylS-type" evidence="4">
    <location>
        <begin position="11"/>
        <end position="109"/>
    </location>
</feature>
<keyword evidence="3" id="KW-0804">Transcription</keyword>
<keyword evidence="6" id="KW-1185">Reference proteome</keyword>
<dbReference type="OrthoDB" id="282744at2"/>
<keyword evidence="1" id="KW-0805">Transcription regulation</keyword>
<sequence>MKTTFKQEVVHQLLRWLEGNIHTPLTINDFVEKSGYSKWHLQRIFKEVTGQKLASYCRQRRLTSSAVMLRLFDKQIDSVGSEHGFSSHNVYHKTFKRHFNVTPAQYRDAPHWSCEGLCPPINLTTMNVPEGELVELDGLHLSGCVNNYAFTLDTIVDFSWRERDSFWQRRLNALAEQPDMLYGLINVIRGGPRTGDRATLQYLTCLEQDTCATDAAQMQISIEKQPYLKFSYRGDERLYSTFIDLIYQHALPTVGAVRRDGYDVERIDRREPLEGRMVVVDYFVPVLAENYSMPVP</sequence>
<dbReference type="RefSeq" id="WP_105593602.1">
    <property type="nucleotide sequence ID" value="NZ_PDET01000010.1"/>
</dbReference>
<protein>
    <recommendedName>
        <fullName evidence="4">HTH araC/xylS-type domain-containing protein</fullName>
    </recommendedName>
</protein>
<dbReference type="Gene3D" id="1.10.10.60">
    <property type="entry name" value="Homeodomain-like"/>
    <property type="match status" value="2"/>
</dbReference>
<evidence type="ECO:0000256" key="3">
    <source>
        <dbReference type="ARBA" id="ARBA00023163"/>
    </source>
</evidence>
<dbReference type="InterPro" id="IPR009057">
    <property type="entry name" value="Homeodomain-like_sf"/>
</dbReference>
<dbReference type="PANTHER" id="PTHR47504:SF5">
    <property type="entry name" value="RIGHT ORIGIN-BINDING PROTEIN"/>
    <property type="match status" value="1"/>
</dbReference>
<gene>
    <name evidence="5" type="ORF">CQW29_15330</name>
</gene>
<name>A0A2S9I9S9_9GAMM</name>
<dbReference type="SMART" id="SM00342">
    <property type="entry name" value="HTH_ARAC"/>
    <property type="match status" value="1"/>
</dbReference>
<dbReference type="SUPFAM" id="SSF46689">
    <property type="entry name" value="Homeodomain-like"/>
    <property type="match status" value="2"/>
</dbReference>
<proteinExistence type="predicted"/>
<dbReference type="GO" id="GO:0003700">
    <property type="term" value="F:DNA-binding transcription factor activity"/>
    <property type="evidence" value="ECO:0007669"/>
    <property type="project" value="InterPro"/>
</dbReference>
<dbReference type="InterPro" id="IPR011256">
    <property type="entry name" value="Reg_factor_effector_dom_sf"/>
</dbReference>
<evidence type="ECO:0000313" key="5">
    <source>
        <dbReference type="EMBL" id="PRD14538.1"/>
    </source>
</evidence>
<dbReference type="SUPFAM" id="SSF55136">
    <property type="entry name" value="Probable bacterial effector-binding domain"/>
    <property type="match status" value="1"/>
</dbReference>
<dbReference type="PANTHER" id="PTHR47504">
    <property type="entry name" value="RIGHT ORIGIN-BINDING PROTEIN"/>
    <property type="match status" value="1"/>
</dbReference>
<dbReference type="InterPro" id="IPR018062">
    <property type="entry name" value="HTH_AraC-typ_CS"/>
</dbReference>
<evidence type="ECO:0000256" key="2">
    <source>
        <dbReference type="ARBA" id="ARBA00023125"/>
    </source>
</evidence>
<dbReference type="GO" id="GO:0043565">
    <property type="term" value="F:sequence-specific DNA binding"/>
    <property type="evidence" value="ECO:0007669"/>
    <property type="project" value="InterPro"/>
</dbReference>
<dbReference type="PROSITE" id="PS00041">
    <property type="entry name" value="HTH_ARAC_FAMILY_1"/>
    <property type="match status" value="1"/>
</dbReference>